<evidence type="ECO:0000256" key="2">
    <source>
        <dbReference type="ARBA" id="ARBA00022692"/>
    </source>
</evidence>
<dbReference type="InterPro" id="IPR013946">
    <property type="entry name" value="NCA2-like"/>
</dbReference>
<keyword evidence="4" id="KW-0496">Mitochondrion</keyword>
<proteinExistence type="predicted"/>
<reference evidence="6" key="1">
    <citation type="submission" date="2019-04" db="EMBL/GenBank/DDBJ databases">
        <title>Friends and foes A comparative genomics studyof 23 Aspergillus species from section Flavi.</title>
        <authorList>
            <consortium name="DOE Joint Genome Institute"/>
            <person name="Kjaerbolling I."/>
            <person name="Vesth T."/>
            <person name="Frisvad J.C."/>
            <person name="Nybo J.L."/>
            <person name="Theobald S."/>
            <person name="Kildgaard S."/>
            <person name="Isbrandt T."/>
            <person name="Kuo A."/>
            <person name="Sato A."/>
            <person name="Lyhne E.K."/>
            <person name="Kogle M.E."/>
            <person name="Wiebenga A."/>
            <person name="Kun R.S."/>
            <person name="Lubbers R.J."/>
            <person name="Makela M.R."/>
            <person name="Barry K."/>
            <person name="Chovatia M."/>
            <person name="Clum A."/>
            <person name="Daum C."/>
            <person name="Haridas S."/>
            <person name="He G."/>
            <person name="LaButti K."/>
            <person name="Lipzen A."/>
            <person name="Mondo S."/>
            <person name="Riley R."/>
            <person name="Salamov A."/>
            <person name="Simmons B.A."/>
            <person name="Magnuson J.K."/>
            <person name="Henrissat B."/>
            <person name="Mortensen U.H."/>
            <person name="Larsen T.O."/>
            <person name="Devries R.P."/>
            <person name="Grigoriev I.V."/>
            <person name="Machida M."/>
            <person name="Baker S.E."/>
            <person name="Andersen M.R."/>
        </authorList>
    </citation>
    <scope>NUCLEOTIDE SEQUENCE [LARGE SCALE GENOMIC DNA]</scope>
    <source>
        <strain evidence="6">IBT 14317</strain>
    </source>
</reference>
<sequence>MSVVNDHICRLDAQLDQVRQQINDSNLASLDISKHKHDVDAATKHISDLENVIGSLSVTSKSEPLLPPEHIVGFISKLPCSLLEPHGLLPDGSTDSALEELMWLAVAKATVQTLGVVLKSFLGQSLLLSDEIFYWDAILDSYWYTCAYTLQTSPFRVWRRLTKSHPNVTGSGSRARPPSPVSSRWAQIYEAIQRFFNTRNLHALQANVVSPFMAARFEIGRNREKLKTLKDLNAGGIGLLMKECFPTPSNRDSCNRTGPISISNQLRGTVYRSVVLMETFLQKLPSDSDAFDFGESILSAANEGVARLQTESNNMCAPPAPRLALKRLQDVLLRLLPAQKTLTFATLKKHGRPARLVRYWLPLSVMLLTASTSLSILTNHRHQLIQWVFNIGETTIEFWNNWVLDPIQRLIGTIRHNEKSEIALMSKNSLEADRSSLERMVIDFILDRGESKPGHSALDINSIANKVREGDLTPVLKAYEKDLRTPFVGTVRGDLVRALLIQIQKTKVDVEIAISGIDALLKSQELVFGFVGLTPGILVSYATLRWFGGIFGNRRGLRAGRQQDELRHALRNAHRTLISSTSTISGLLTYRDYGLLICETEVLLNKAGTVLKGVDLRAFREDISDLINQRVVDRQLEIFGRMGWVYSKWIQ</sequence>
<keyword evidence="2" id="KW-0812">Transmembrane</keyword>
<dbReference type="Proteomes" id="UP000326877">
    <property type="component" value="Unassembled WGS sequence"/>
</dbReference>
<evidence type="ECO:0000256" key="3">
    <source>
        <dbReference type="ARBA" id="ARBA00022989"/>
    </source>
</evidence>
<dbReference type="GO" id="GO:0005741">
    <property type="term" value="C:mitochondrial outer membrane"/>
    <property type="evidence" value="ECO:0007669"/>
    <property type="project" value="TreeGrafter"/>
</dbReference>
<dbReference type="AlphaFoldDB" id="A0A5N7BQ11"/>
<name>A0A5N7BQ11_PETAA</name>
<dbReference type="Pfam" id="PF08637">
    <property type="entry name" value="NCA2"/>
    <property type="match status" value="1"/>
</dbReference>
<dbReference type="OrthoDB" id="413313at2759"/>
<evidence type="ECO:0000256" key="1">
    <source>
        <dbReference type="ARBA" id="ARBA00004225"/>
    </source>
</evidence>
<accession>A0A5N7BQ11</accession>
<gene>
    <name evidence="6" type="ORF">BDV23DRAFT_167838</name>
</gene>
<dbReference type="PANTHER" id="PTHR28234">
    <property type="entry name" value="NUCLEAR CONTROL OF ATPASE PROTEIN 2"/>
    <property type="match status" value="1"/>
</dbReference>
<dbReference type="PANTHER" id="PTHR28234:SF1">
    <property type="entry name" value="NUCLEAR CONTROL OF ATPASE PROTEIN 2"/>
    <property type="match status" value="1"/>
</dbReference>
<protein>
    <submittedName>
        <fullName evidence="6">ATP synthase regulation protein NCA2-domain-containing protein</fullName>
    </submittedName>
</protein>
<evidence type="ECO:0000313" key="6">
    <source>
        <dbReference type="EMBL" id="KAE8383941.1"/>
    </source>
</evidence>
<evidence type="ECO:0000256" key="4">
    <source>
        <dbReference type="ARBA" id="ARBA00023128"/>
    </source>
</evidence>
<keyword evidence="3" id="KW-1133">Transmembrane helix</keyword>
<comment type="subcellular location">
    <subcellularLocation>
        <location evidence="1">Mitochondrion membrane</location>
        <topology evidence="1">Multi-pass membrane protein</topology>
    </subcellularLocation>
</comment>
<evidence type="ECO:0000256" key="5">
    <source>
        <dbReference type="ARBA" id="ARBA00023136"/>
    </source>
</evidence>
<keyword evidence="5" id="KW-0472">Membrane</keyword>
<dbReference type="EMBL" id="ML735474">
    <property type="protein sequence ID" value="KAE8383941.1"/>
    <property type="molecule type" value="Genomic_DNA"/>
</dbReference>
<organism evidence="6">
    <name type="scientific">Petromyces alliaceus</name>
    <name type="common">Aspergillus alliaceus</name>
    <dbReference type="NCBI Taxonomy" id="209559"/>
    <lineage>
        <taxon>Eukaryota</taxon>
        <taxon>Fungi</taxon>
        <taxon>Dikarya</taxon>
        <taxon>Ascomycota</taxon>
        <taxon>Pezizomycotina</taxon>
        <taxon>Eurotiomycetes</taxon>
        <taxon>Eurotiomycetidae</taxon>
        <taxon>Eurotiales</taxon>
        <taxon>Aspergillaceae</taxon>
        <taxon>Aspergillus</taxon>
        <taxon>Aspergillus subgen. Circumdati</taxon>
    </lineage>
</organism>